<comment type="cofactor">
    <cofactor evidence="1">
        <name>Mg(2+)</name>
        <dbReference type="ChEBI" id="CHEBI:18420"/>
    </cofactor>
</comment>
<feature type="domain" description="CCA-adding enzyme C-terminal" evidence="12">
    <location>
        <begin position="273"/>
        <end position="434"/>
    </location>
</feature>
<name>A0A934MS51_9BACL</name>
<dbReference type="Gene3D" id="1.10.246.80">
    <property type="match status" value="1"/>
</dbReference>
<keyword evidence="8 9" id="KW-0694">RNA-binding</keyword>
<evidence type="ECO:0000313" key="14">
    <source>
        <dbReference type="Proteomes" id="UP000640274"/>
    </source>
</evidence>
<evidence type="ECO:0000259" key="11">
    <source>
        <dbReference type="Pfam" id="PF12627"/>
    </source>
</evidence>
<evidence type="ECO:0000256" key="5">
    <source>
        <dbReference type="ARBA" id="ARBA00022723"/>
    </source>
</evidence>
<evidence type="ECO:0000256" key="3">
    <source>
        <dbReference type="ARBA" id="ARBA00022694"/>
    </source>
</evidence>
<organism evidence="13 14">
    <name type="scientific">Paenibacillus roseus</name>
    <dbReference type="NCBI Taxonomy" id="2798579"/>
    <lineage>
        <taxon>Bacteria</taxon>
        <taxon>Bacillati</taxon>
        <taxon>Bacillota</taxon>
        <taxon>Bacilli</taxon>
        <taxon>Bacillales</taxon>
        <taxon>Paenibacillaceae</taxon>
        <taxon>Paenibacillus</taxon>
    </lineage>
</organism>
<proteinExistence type="inferred from homology"/>
<evidence type="ECO:0000256" key="9">
    <source>
        <dbReference type="RuleBase" id="RU003953"/>
    </source>
</evidence>
<evidence type="ECO:0000259" key="10">
    <source>
        <dbReference type="Pfam" id="PF01743"/>
    </source>
</evidence>
<dbReference type="InterPro" id="IPR032828">
    <property type="entry name" value="PolyA_RNA-bd"/>
</dbReference>
<dbReference type="PANTHER" id="PTHR46173:SF1">
    <property type="entry name" value="CCA TRNA NUCLEOTIDYLTRANSFERASE 1, MITOCHONDRIAL"/>
    <property type="match status" value="1"/>
</dbReference>
<dbReference type="SUPFAM" id="SSF81301">
    <property type="entry name" value="Nucleotidyltransferase"/>
    <property type="match status" value="1"/>
</dbReference>
<dbReference type="GO" id="GO:0000166">
    <property type="term" value="F:nucleotide binding"/>
    <property type="evidence" value="ECO:0007669"/>
    <property type="project" value="UniProtKB-KW"/>
</dbReference>
<keyword evidence="5" id="KW-0479">Metal-binding</keyword>
<keyword evidence="3" id="KW-0819">tRNA processing</keyword>
<dbReference type="GO" id="GO:0000049">
    <property type="term" value="F:tRNA binding"/>
    <property type="evidence" value="ECO:0007669"/>
    <property type="project" value="TreeGrafter"/>
</dbReference>
<sequence>MSNKPEPEVLGHPLFRSALPVIQKLTVHHYEAVFVGGCVRDALAGRDIADIDIATAATPEQVLELFDHVAPTGLQHGTVTVIMGGKGYEVTTFRKESAYEAFRKPSSVEFISDLNEDLRRRDFTVNAMAMSEDGKLIDPFGGQADLRRGLIRCVGDADARLQEDALRMLRGLRFAADYGFGQEGIEPSTWAAILRHGSLLRHIAMERVGVELHKMIKGPHPDWAVQLLLESRLLENTKEKLPLTAGNIPVAWMGPSQGEQPSEVLLEPIDSASCRWAALCISFGLNPETSRSLFQALRYSRQQSDEIVSIIALHRRTVNLVVSQSHLEGDLLAENWTRITLEMGKEASQFWLEMIEQAPWLLEGDETRSLVVLLRRLWSELPVRELQQLAVNGGDILSDVRVKGGPWLKNLLFELLLDVALGRLPNEKKALLQQVRRKLEKEQS</sequence>
<evidence type="ECO:0000256" key="7">
    <source>
        <dbReference type="ARBA" id="ARBA00022842"/>
    </source>
</evidence>
<dbReference type="Pfam" id="PF13735">
    <property type="entry name" value="tRNA_NucTran2_2"/>
    <property type="match status" value="1"/>
</dbReference>
<feature type="domain" description="Poly A polymerase head" evidence="10">
    <location>
        <begin position="34"/>
        <end position="152"/>
    </location>
</feature>
<comment type="similarity">
    <text evidence="9">Belongs to the tRNA nucleotidyltransferase/poly(A) polymerase family.</text>
</comment>
<dbReference type="RefSeq" id="WP_199021097.1">
    <property type="nucleotide sequence ID" value="NZ_JAELUP010000103.1"/>
</dbReference>
<evidence type="ECO:0000259" key="12">
    <source>
        <dbReference type="Pfam" id="PF13735"/>
    </source>
</evidence>
<protein>
    <submittedName>
        <fullName evidence="13">CCA tRNA nucleotidyltransferase</fullName>
        <ecNumber evidence="13">2.7.7.72</ecNumber>
    </submittedName>
</protein>
<dbReference type="SUPFAM" id="SSF81891">
    <property type="entry name" value="Poly A polymerase C-terminal region-like"/>
    <property type="match status" value="1"/>
</dbReference>
<dbReference type="GO" id="GO:0046872">
    <property type="term" value="F:metal ion binding"/>
    <property type="evidence" value="ECO:0007669"/>
    <property type="project" value="UniProtKB-KW"/>
</dbReference>
<dbReference type="CDD" id="cd05398">
    <property type="entry name" value="NT_ClassII-CCAase"/>
    <property type="match status" value="1"/>
</dbReference>
<dbReference type="InterPro" id="IPR050264">
    <property type="entry name" value="Bact_CCA-adding_enz_type3_sf"/>
</dbReference>
<keyword evidence="4 13" id="KW-0548">Nucleotidyltransferase</keyword>
<evidence type="ECO:0000256" key="2">
    <source>
        <dbReference type="ARBA" id="ARBA00022679"/>
    </source>
</evidence>
<evidence type="ECO:0000256" key="1">
    <source>
        <dbReference type="ARBA" id="ARBA00001946"/>
    </source>
</evidence>
<dbReference type="GO" id="GO:0008033">
    <property type="term" value="P:tRNA processing"/>
    <property type="evidence" value="ECO:0007669"/>
    <property type="project" value="UniProtKB-KW"/>
</dbReference>
<dbReference type="NCBIfam" id="NF009814">
    <property type="entry name" value="PRK13299.1"/>
    <property type="match status" value="1"/>
</dbReference>
<dbReference type="InterPro" id="IPR032810">
    <property type="entry name" value="CCA-adding_enz_C"/>
</dbReference>
<evidence type="ECO:0000256" key="6">
    <source>
        <dbReference type="ARBA" id="ARBA00022741"/>
    </source>
</evidence>
<dbReference type="PANTHER" id="PTHR46173">
    <property type="entry name" value="CCA TRNA NUCLEOTIDYLTRANSFERASE 1, MITOCHONDRIAL"/>
    <property type="match status" value="1"/>
</dbReference>
<keyword evidence="7" id="KW-0460">Magnesium</keyword>
<dbReference type="Gene3D" id="3.30.460.10">
    <property type="entry name" value="Beta Polymerase, domain 2"/>
    <property type="match status" value="1"/>
</dbReference>
<dbReference type="Proteomes" id="UP000640274">
    <property type="component" value="Unassembled WGS sequence"/>
</dbReference>
<dbReference type="Gene3D" id="1.10.3090.10">
    <property type="entry name" value="cca-adding enzyme, domain 2"/>
    <property type="match status" value="1"/>
</dbReference>
<keyword evidence="2 9" id="KW-0808">Transferase</keyword>
<gene>
    <name evidence="13" type="ORF">JFN88_20350</name>
</gene>
<reference evidence="13" key="1">
    <citation type="submission" date="2020-12" db="EMBL/GenBank/DDBJ databases">
        <authorList>
            <person name="Huq M.A."/>
        </authorList>
    </citation>
    <scope>NUCLEOTIDE SEQUENCE</scope>
    <source>
        <strain evidence="13">MAHUQ-46</strain>
    </source>
</reference>
<evidence type="ECO:0000256" key="4">
    <source>
        <dbReference type="ARBA" id="ARBA00022695"/>
    </source>
</evidence>
<accession>A0A934MS51</accession>
<evidence type="ECO:0000313" key="13">
    <source>
        <dbReference type="EMBL" id="MBJ6363563.1"/>
    </source>
</evidence>
<dbReference type="Pfam" id="PF01743">
    <property type="entry name" value="PolyA_pol"/>
    <property type="match status" value="1"/>
</dbReference>
<dbReference type="Pfam" id="PF12627">
    <property type="entry name" value="PolyA_pol_RNAbd"/>
    <property type="match status" value="1"/>
</dbReference>
<dbReference type="InterPro" id="IPR043519">
    <property type="entry name" value="NT_sf"/>
</dbReference>
<dbReference type="GO" id="GO:0004810">
    <property type="term" value="F:CCA tRNA nucleotidyltransferase activity"/>
    <property type="evidence" value="ECO:0007669"/>
    <property type="project" value="UniProtKB-EC"/>
</dbReference>
<dbReference type="InterPro" id="IPR002646">
    <property type="entry name" value="PolA_pol_head_dom"/>
</dbReference>
<evidence type="ECO:0000256" key="8">
    <source>
        <dbReference type="ARBA" id="ARBA00022884"/>
    </source>
</evidence>
<keyword evidence="6" id="KW-0547">Nucleotide-binding</keyword>
<comment type="caution">
    <text evidence="13">The sequence shown here is derived from an EMBL/GenBank/DDBJ whole genome shotgun (WGS) entry which is preliminary data.</text>
</comment>
<keyword evidence="14" id="KW-1185">Reference proteome</keyword>
<feature type="domain" description="tRNA nucleotidyltransferase/poly(A) polymerase RNA and SrmB- binding" evidence="11">
    <location>
        <begin position="185"/>
        <end position="236"/>
    </location>
</feature>
<dbReference type="EMBL" id="JAELUP010000103">
    <property type="protein sequence ID" value="MBJ6363563.1"/>
    <property type="molecule type" value="Genomic_DNA"/>
</dbReference>
<dbReference type="AlphaFoldDB" id="A0A934MS51"/>
<dbReference type="EC" id="2.7.7.72" evidence="13"/>